<evidence type="ECO:0000313" key="3">
    <source>
        <dbReference type="Proteomes" id="UP000803844"/>
    </source>
</evidence>
<dbReference type="Proteomes" id="UP000803844">
    <property type="component" value="Unassembled WGS sequence"/>
</dbReference>
<accession>A0A9P4Y4W4</accession>
<reference evidence="2" key="1">
    <citation type="journal article" date="2020" name="Phytopathology">
        <title>Genome sequence of the chestnut blight fungus Cryphonectria parasitica EP155: A fundamental resource for an archetypical invasive plant pathogen.</title>
        <authorList>
            <person name="Crouch J.A."/>
            <person name="Dawe A."/>
            <person name="Aerts A."/>
            <person name="Barry K."/>
            <person name="Churchill A.C.L."/>
            <person name="Grimwood J."/>
            <person name="Hillman B."/>
            <person name="Milgroom M.G."/>
            <person name="Pangilinan J."/>
            <person name="Smith M."/>
            <person name="Salamov A."/>
            <person name="Schmutz J."/>
            <person name="Yadav J."/>
            <person name="Grigoriev I.V."/>
            <person name="Nuss D."/>
        </authorList>
    </citation>
    <scope>NUCLEOTIDE SEQUENCE</scope>
    <source>
        <strain evidence="2">EP155</strain>
    </source>
</reference>
<keyword evidence="3" id="KW-1185">Reference proteome</keyword>
<evidence type="ECO:0000256" key="1">
    <source>
        <dbReference type="SAM" id="MobiDB-lite"/>
    </source>
</evidence>
<dbReference type="EMBL" id="MU032346">
    <property type="protein sequence ID" value="KAF3767004.1"/>
    <property type="molecule type" value="Genomic_DNA"/>
</dbReference>
<feature type="region of interest" description="Disordered" evidence="1">
    <location>
        <begin position="1"/>
        <end position="43"/>
    </location>
</feature>
<dbReference type="OrthoDB" id="76567at2759"/>
<name>A0A9P4Y4W4_CRYP1</name>
<proteinExistence type="predicted"/>
<dbReference type="GeneID" id="63835351"/>
<comment type="caution">
    <text evidence="2">The sequence shown here is derived from an EMBL/GenBank/DDBJ whole genome shotgun (WGS) entry which is preliminary data.</text>
</comment>
<organism evidence="2 3">
    <name type="scientific">Cryphonectria parasitica (strain ATCC 38755 / EP155)</name>
    <dbReference type="NCBI Taxonomy" id="660469"/>
    <lineage>
        <taxon>Eukaryota</taxon>
        <taxon>Fungi</taxon>
        <taxon>Dikarya</taxon>
        <taxon>Ascomycota</taxon>
        <taxon>Pezizomycotina</taxon>
        <taxon>Sordariomycetes</taxon>
        <taxon>Sordariomycetidae</taxon>
        <taxon>Diaporthales</taxon>
        <taxon>Cryphonectriaceae</taxon>
        <taxon>Cryphonectria-Endothia species complex</taxon>
        <taxon>Cryphonectria</taxon>
    </lineage>
</organism>
<protein>
    <submittedName>
        <fullName evidence="2">Uncharacterized protein</fullName>
    </submittedName>
</protein>
<dbReference type="RefSeq" id="XP_040777965.1">
    <property type="nucleotide sequence ID" value="XM_040918222.1"/>
</dbReference>
<sequence length="184" mass="20590">MGLRREWQTGGATTYYERSGNHGGRRSGQGDSTGGPFPERSAEDACPTLVIEAGYSESLQRLRNDMQWWFSASNHGVKIVLLVKFDPRRQEILLEKWEEEPRGQRPGAATTRSMGSLAPVKRQTVTITKDPTSPDTYNVARGALVLSFRLLFLRDPNPGEGDIVFSIQDLEEIAQSVWRALPRS</sequence>
<dbReference type="AlphaFoldDB" id="A0A9P4Y4W4"/>
<gene>
    <name evidence="2" type="ORF">M406DRAFT_274460</name>
</gene>
<evidence type="ECO:0000313" key="2">
    <source>
        <dbReference type="EMBL" id="KAF3767004.1"/>
    </source>
</evidence>